<dbReference type="InterPro" id="IPR024991">
    <property type="entry name" value="RING-H2_APC11"/>
</dbReference>
<dbReference type="AlphaFoldDB" id="A0A0N5D7R3"/>
<dbReference type="OrthoDB" id="1681166at2759"/>
<dbReference type="Pfam" id="PF12861">
    <property type="entry name" value="zf-ANAPC11"/>
    <property type="match status" value="1"/>
</dbReference>
<keyword evidence="6" id="KW-0498">Mitosis</keyword>
<evidence type="ECO:0000256" key="8">
    <source>
        <dbReference type="ARBA" id="ARBA00022833"/>
    </source>
</evidence>
<comment type="similarity">
    <text evidence="1">Belongs to the RING-box family.</text>
</comment>
<name>A0A0N5D7R3_THECL</name>
<dbReference type="STRING" id="103827.A0A0N5D7R3"/>
<dbReference type="GO" id="GO:0097602">
    <property type="term" value="F:cullin family protein binding"/>
    <property type="evidence" value="ECO:0007669"/>
    <property type="project" value="InterPro"/>
</dbReference>
<evidence type="ECO:0000256" key="5">
    <source>
        <dbReference type="ARBA" id="ARBA00022771"/>
    </source>
</evidence>
<dbReference type="InterPro" id="IPR051031">
    <property type="entry name" value="RING-box_E3_Ubiquitin_Ligase"/>
</dbReference>
<evidence type="ECO:0000256" key="1">
    <source>
        <dbReference type="ARBA" id="ARBA00009273"/>
    </source>
</evidence>
<evidence type="ECO:0000256" key="2">
    <source>
        <dbReference type="ARBA" id="ARBA00013928"/>
    </source>
</evidence>
<evidence type="ECO:0000313" key="14">
    <source>
        <dbReference type="WBParaSite" id="TCLT_0000912101-mRNA-1"/>
    </source>
</evidence>
<reference evidence="12 13" key="2">
    <citation type="submission" date="2018-11" db="EMBL/GenBank/DDBJ databases">
        <authorList>
            <consortium name="Pathogen Informatics"/>
        </authorList>
    </citation>
    <scope>NUCLEOTIDE SEQUENCE [LARGE SCALE GENOMIC DNA]</scope>
</reference>
<keyword evidence="13" id="KW-1185">Reference proteome</keyword>
<dbReference type="CDD" id="cd16456">
    <property type="entry name" value="RING-H2_APC11"/>
    <property type="match status" value="1"/>
</dbReference>
<dbReference type="GO" id="GO:0008270">
    <property type="term" value="F:zinc ion binding"/>
    <property type="evidence" value="ECO:0007669"/>
    <property type="project" value="UniProtKB-KW"/>
</dbReference>
<reference evidence="14" key="1">
    <citation type="submission" date="2017-02" db="UniProtKB">
        <authorList>
            <consortium name="WormBaseParasite"/>
        </authorList>
    </citation>
    <scope>IDENTIFICATION</scope>
</reference>
<evidence type="ECO:0000313" key="12">
    <source>
        <dbReference type="EMBL" id="VDN06717.1"/>
    </source>
</evidence>
<feature type="domain" description="RING-type" evidence="11">
    <location>
        <begin position="73"/>
        <end position="117"/>
    </location>
</feature>
<dbReference type="SUPFAM" id="SSF57850">
    <property type="entry name" value="RING/U-box"/>
    <property type="match status" value="1"/>
</dbReference>
<dbReference type="GO" id="GO:0005680">
    <property type="term" value="C:anaphase-promoting complex"/>
    <property type="evidence" value="ECO:0007669"/>
    <property type="project" value="InterPro"/>
</dbReference>
<gene>
    <name evidence="12" type="ORF">TCLT_LOCUS9110</name>
</gene>
<evidence type="ECO:0000256" key="10">
    <source>
        <dbReference type="PROSITE-ProRule" id="PRU00175"/>
    </source>
</evidence>
<dbReference type="Proteomes" id="UP000276776">
    <property type="component" value="Unassembled WGS sequence"/>
</dbReference>
<keyword evidence="7" id="KW-0833">Ubl conjugation pathway</keyword>
<keyword evidence="9" id="KW-0131">Cell cycle</keyword>
<dbReference type="PROSITE" id="PS50089">
    <property type="entry name" value="ZF_RING_2"/>
    <property type="match status" value="1"/>
</dbReference>
<protein>
    <recommendedName>
        <fullName evidence="2">Anaphase-promoting complex subunit 11</fullName>
    </recommendedName>
</protein>
<evidence type="ECO:0000256" key="3">
    <source>
        <dbReference type="ARBA" id="ARBA00022618"/>
    </source>
</evidence>
<dbReference type="GO" id="GO:0031145">
    <property type="term" value="P:anaphase-promoting complex-dependent catabolic process"/>
    <property type="evidence" value="ECO:0007669"/>
    <property type="project" value="InterPro"/>
</dbReference>
<evidence type="ECO:0000259" key="11">
    <source>
        <dbReference type="PROSITE" id="PS50089"/>
    </source>
</evidence>
<dbReference type="PANTHER" id="PTHR11210">
    <property type="entry name" value="RING BOX"/>
    <property type="match status" value="1"/>
</dbReference>
<dbReference type="GO" id="GO:0061630">
    <property type="term" value="F:ubiquitin protein ligase activity"/>
    <property type="evidence" value="ECO:0007669"/>
    <property type="project" value="InterPro"/>
</dbReference>
<dbReference type="InterPro" id="IPR001841">
    <property type="entry name" value="Znf_RING"/>
</dbReference>
<dbReference type="InterPro" id="IPR013083">
    <property type="entry name" value="Znf_RING/FYVE/PHD"/>
</dbReference>
<evidence type="ECO:0000256" key="7">
    <source>
        <dbReference type="ARBA" id="ARBA00022786"/>
    </source>
</evidence>
<proteinExistence type="inferred from homology"/>
<evidence type="ECO:0000256" key="6">
    <source>
        <dbReference type="ARBA" id="ARBA00022776"/>
    </source>
</evidence>
<dbReference type="WBParaSite" id="TCLT_0000912101-mRNA-1">
    <property type="protein sequence ID" value="TCLT_0000912101-mRNA-1"/>
    <property type="gene ID" value="TCLT_0000912101"/>
</dbReference>
<dbReference type="EMBL" id="UYYF01004733">
    <property type="protein sequence ID" value="VDN06717.1"/>
    <property type="molecule type" value="Genomic_DNA"/>
</dbReference>
<keyword evidence="8" id="KW-0862">Zinc</keyword>
<accession>A0A0N5D7R3</accession>
<keyword evidence="3" id="KW-0132">Cell division</keyword>
<evidence type="ECO:0000313" key="13">
    <source>
        <dbReference type="Proteomes" id="UP000276776"/>
    </source>
</evidence>
<dbReference type="Gene3D" id="3.30.40.10">
    <property type="entry name" value="Zinc/RING finger domain, C3HC4 (zinc finger)"/>
    <property type="match status" value="1"/>
</dbReference>
<evidence type="ECO:0000256" key="9">
    <source>
        <dbReference type="ARBA" id="ARBA00023306"/>
    </source>
</evidence>
<dbReference type="OMA" id="CIVKWTK"/>
<evidence type="ECO:0000256" key="4">
    <source>
        <dbReference type="ARBA" id="ARBA00022723"/>
    </source>
</evidence>
<keyword evidence="4" id="KW-0479">Metal-binding</keyword>
<organism evidence="14">
    <name type="scientific">Thelazia callipaeda</name>
    <name type="common">Oriental eyeworm</name>
    <name type="synonym">Parasitic nematode</name>
    <dbReference type="NCBI Taxonomy" id="103827"/>
    <lineage>
        <taxon>Eukaryota</taxon>
        <taxon>Metazoa</taxon>
        <taxon>Ecdysozoa</taxon>
        <taxon>Nematoda</taxon>
        <taxon>Chromadorea</taxon>
        <taxon>Rhabditida</taxon>
        <taxon>Spirurina</taxon>
        <taxon>Spiruromorpha</taxon>
        <taxon>Thelazioidea</taxon>
        <taxon>Thelaziidae</taxon>
        <taxon>Thelazia</taxon>
    </lineage>
</organism>
<keyword evidence="5 10" id="KW-0863">Zinc-finger</keyword>
<sequence length="138" mass="15985">LFKVERSFQNPGQKTFKGKEGNENNEIKSQSYTLPTQTRLKLSVRKMNMVAKWHWNIEEGPCGICREMFESCCVSCRTPGDECPIAIGICRHAFHMHCIVKWTKSQRIPHPPCPLCRQTWKFAPLERAKVRVADETVH</sequence>
<dbReference type="GO" id="GO:0051301">
    <property type="term" value="P:cell division"/>
    <property type="evidence" value="ECO:0007669"/>
    <property type="project" value="UniProtKB-KW"/>
</dbReference>